<feature type="chain" id="PRO_5005518868" evidence="1">
    <location>
        <begin position="21"/>
        <end position="97"/>
    </location>
</feature>
<organism evidence="3">
    <name type="scientific">Ixodes ricinus</name>
    <name type="common">Common tick</name>
    <name type="synonym">Acarus ricinus</name>
    <dbReference type="NCBI Taxonomy" id="34613"/>
    <lineage>
        <taxon>Eukaryota</taxon>
        <taxon>Metazoa</taxon>
        <taxon>Ecdysozoa</taxon>
        <taxon>Arthropoda</taxon>
        <taxon>Chelicerata</taxon>
        <taxon>Arachnida</taxon>
        <taxon>Acari</taxon>
        <taxon>Parasitiformes</taxon>
        <taxon>Ixodida</taxon>
        <taxon>Ixodoidea</taxon>
        <taxon>Ixodidae</taxon>
        <taxon>Ixodinae</taxon>
        <taxon>Ixodes</taxon>
    </lineage>
</organism>
<dbReference type="AlphaFoldDB" id="A0A0K8RMF4"/>
<reference evidence="3" key="1">
    <citation type="submission" date="2012-12" db="EMBL/GenBank/DDBJ databases">
        <title>Identification and characterization of a phenylalanine ammonia-lyase gene family in Isatis indigotica Fort.</title>
        <authorList>
            <person name="Liu Q."/>
            <person name="Chen J."/>
            <person name="Zhou X."/>
            <person name="Di P."/>
            <person name="Xiao Y."/>
            <person name="Xuan H."/>
            <person name="Zhang L."/>
            <person name="Chen W."/>
        </authorList>
    </citation>
    <scope>NUCLEOTIDE SEQUENCE</scope>
    <source>
        <tissue evidence="3">Salivary gland</tissue>
    </source>
</reference>
<keyword evidence="1" id="KW-0732">Signal</keyword>
<name>A0A0K8RMF4_IXORI</name>
<dbReference type="Pfam" id="PF00014">
    <property type="entry name" value="Kunitz_BPTI"/>
    <property type="match status" value="1"/>
</dbReference>
<dbReference type="InterPro" id="IPR036880">
    <property type="entry name" value="Kunitz_BPTI_sf"/>
</dbReference>
<evidence type="ECO:0000313" key="3">
    <source>
        <dbReference type="EMBL" id="JAA72068.1"/>
    </source>
</evidence>
<feature type="signal peptide" evidence="1">
    <location>
        <begin position="1"/>
        <end position="20"/>
    </location>
</feature>
<sequence length="97" mass="10644">MKLLLIAVIFSIHTTGFLTAANVRCSPMYNGGYGGSGGANVQQKWSFNPKTNSCESVMVHSRCSRADNCFPTEDECEDYCDPVTQSLKQETRKNLGS</sequence>
<dbReference type="EMBL" id="GADI01001740">
    <property type="protein sequence ID" value="JAA72068.1"/>
    <property type="molecule type" value="mRNA"/>
</dbReference>
<feature type="domain" description="BPTI/Kunitz inhibitor" evidence="2">
    <location>
        <begin position="25"/>
        <end position="80"/>
    </location>
</feature>
<protein>
    <submittedName>
        <fullName evidence="3">Putative salivary kunitz domain protein</fullName>
    </submittedName>
</protein>
<proteinExistence type="evidence at transcript level"/>
<evidence type="ECO:0000256" key="1">
    <source>
        <dbReference type="SAM" id="SignalP"/>
    </source>
</evidence>
<dbReference type="PROSITE" id="PS50279">
    <property type="entry name" value="BPTI_KUNITZ_2"/>
    <property type="match status" value="1"/>
</dbReference>
<dbReference type="SUPFAM" id="SSF57362">
    <property type="entry name" value="BPTI-like"/>
    <property type="match status" value="1"/>
</dbReference>
<dbReference type="InterPro" id="IPR002223">
    <property type="entry name" value="Kunitz_BPTI"/>
</dbReference>
<evidence type="ECO:0000259" key="2">
    <source>
        <dbReference type="PROSITE" id="PS50279"/>
    </source>
</evidence>
<dbReference type="GO" id="GO:0004867">
    <property type="term" value="F:serine-type endopeptidase inhibitor activity"/>
    <property type="evidence" value="ECO:0007669"/>
    <property type="project" value="InterPro"/>
</dbReference>
<dbReference type="Gene3D" id="4.10.410.10">
    <property type="entry name" value="Pancreatic trypsin inhibitor Kunitz domain"/>
    <property type="match status" value="1"/>
</dbReference>
<accession>A0A0K8RMF4</accession>